<dbReference type="AlphaFoldDB" id="A0A0D8BMH1"/>
<dbReference type="EMBL" id="JYFN01000001">
    <property type="protein sequence ID" value="KJE25408.1"/>
    <property type="molecule type" value="Genomic_DNA"/>
</dbReference>
<gene>
    <name evidence="1" type="ORF">FF36_00021</name>
</gene>
<accession>A0A0D8BMH1</accession>
<reference evidence="1 2" key="2">
    <citation type="journal article" date="2016" name="Genome Announc.">
        <title>Permanent Draft Genome Sequences for Two Variants of Frankia sp. Strain CpI1, the First Frankia Strain Isolated from Root Nodules of Comptonia peregrina.</title>
        <authorList>
            <person name="Oshone R."/>
            <person name="Hurst S.G.IV."/>
            <person name="Abebe-Akele F."/>
            <person name="Simpson S."/>
            <person name="Morris K."/>
            <person name="Thomas W.K."/>
            <person name="Tisa L.S."/>
        </authorList>
    </citation>
    <scope>NUCLEOTIDE SEQUENCE [LARGE SCALE GENOMIC DNA]</scope>
    <source>
        <strain evidence="2">CpI1-S</strain>
    </source>
</reference>
<reference evidence="2" key="1">
    <citation type="submission" date="2015-02" db="EMBL/GenBank/DDBJ databases">
        <title>Draft Genome of Frankia sp. CpI1-S.</title>
        <authorList>
            <person name="Oshone R.T."/>
            <person name="Ngom M."/>
            <person name="Ghodhbane-Gtari F."/>
            <person name="Gtari M."/>
            <person name="Morris K."/>
            <person name="Thomas K."/>
            <person name="Sen A."/>
            <person name="Tisa L.S."/>
        </authorList>
    </citation>
    <scope>NUCLEOTIDE SEQUENCE [LARGE SCALE GENOMIC DNA]</scope>
    <source>
        <strain evidence="2">CpI1-S</strain>
    </source>
</reference>
<keyword evidence="2" id="KW-1185">Reference proteome</keyword>
<comment type="caution">
    <text evidence="1">The sequence shown here is derived from an EMBL/GenBank/DDBJ whole genome shotgun (WGS) entry which is preliminary data.</text>
</comment>
<evidence type="ECO:0000313" key="2">
    <source>
        <dbReference type="Proteomes" id="UP000032545"/>
    </source>
</evidence>
<evidence type="ECO:0000313" key="1">
    <source>
        <dbReference type="EMBL" id="KJE25408.1"/>
    </source>
</evidence>
<proteinExistence type="predicted"/>
<protein>
    <submittedName>
        <fullName evidence="1">Uncharacterized protein</fullName>
    </submittedName>
</protein>
<dbReference type="Proteomes" id="UP000032545">
    <property type="component" value="Unassembled WGS sequence"/>
</dbReference>
<organism evidence="1 2">
    <name type="scientific">Frankia torreyi</name>
    <dbReference type="NCBI Taxonomy" id="1856"/>
    <lineage>
        <taxon>Bacteria</taxon>
        <taxon>Bacillati</taxon>
        <taxon>Actinomycetota</taxon>
        <taxon>Actinomycetes</taxon>
        <taxon>Frankiales</taxon>
        <taxon>Frankiaceae</taxon>
        <taxon>Frankia</taxon>
    </lineage>
</organism>
<dbReference type="PATRIC" id="fig|1502723.3.peg.22"/>
<sequence length="72" mass="8130">MSVVVIHYTTGIVSRTYVSREALDRRDVLHLAARILAALPHARRVQVFERQSQETPDVDTDNMNVVEGEVVV</sequence>
<dbReference type="RefSeq" id="WP_044882867.1">
    <property type="nucleotide sequence ID" value="NZ_JYFN01000001.1"/>
</dbReference>
<name>A0A0D8BMH1_9ACTN</name>